<evidence type="ECO:0000256" key="10">
    <source>
        <dbReference type="ARBA" id="ARBA00031630"/>
    </source>
</evidence>
<keyword evidence="6" id="KW-0686">Riboflavin biosynthesis</keyword>
<dbReference type="KEGG" id="pgu:PGUG_02766"/>
<dbReference type="SUPFAM" id="SSF53597">
    <property type="entry name" value="Dihydrofolate reductase-like"/>
    <property type="match status" value="1"/>
</dbReference>
<dbReference type="FunCoup" id="A5DHL5">
    <property type="interactions" value="114"/>
</dbReference>
<comment type="pathway">
    <text evidence="2">Cofactor biosynthesis; riboflavin biosynthesis.</text>
</comment>
<keyword evidence="15" id="KW-1185">Reference proteome</keyword>
<dbReference type="OMA" id="ERWNCIE"/>
<reference evidence="14 15" key="1">
    <citation type="journal article" date="2009" name="Nature">
        <title>Evolution of pathogenicity and sexual reproduction in eight Candida genomes.</title>
        <authorList>
            <person name="Butler G."/>
            <person name="Rasmussen M.D."/>
            <person name="Lin M.F."/>
            <person name="Santos M.A."/>
            <person name="Sakthikumar S."/>
            <person name="Munro C.A."/>
            <person name="Rheinbay E."/>
            <person name="Grabherr M."/>
            <person name="Forche A."/>
            <person name="Reedy J.L."/>
            <person name="Agrafioti I."/>
            <person name="Arnaud M.B."/>
            <person name="Bates S."/>
            <person name="Brown A.J."/>
            <person name="Brunke S."/>
            <person name="Costanzo M.C."/>
            <person name="Fitzpatrick D.A."/>
            <person name="de Groot P.W."/>
            <person name="Harris D."/>
            <person name="Hoyer L.L."/>
            <person name="Hube B."/>
            <person name="Klis F.M."/>
            <person name="Kodira C."/>
            <person name="Lennard N."/>
            <person name="Logue M.E."/>
            <person name="Martin R."/>
            <person name="Neiman A.M."/>
            <person name="Nikolaou E."/>
            <person name="Quail M.A."/>
            <person name="Quinn J."/>
            <person name="Santos M.C."/>
            <person name="Schmitzberger F.F."/>
            <person name="Sherlock G."/>
            <person name="Shah P."/>
            <person name="Silverstein K.A."/>
            <person name="Skrzypek M.S."/>
            <person name="Soll D."/>
            <person name="Staggs R."/>
            <person name="Stansfield I."/>
            <person name="Stumpf M.P."/>
            <person name="Sudbery P.E."/>
            <person name="Srikantha T."/>
            <person name="Zeng Q."/>
            <person name="Berman J."/>
            <person name="Berriman M."/>
            <person name="Heitman J."/>
            <person name="Gow N.A."/>
            <person name="Lorenz M.C."/>
            <person name="Birren B.W."/>
            <person name="Kellis M."/>
            <person name="Cuomo C.A."/>
        </authorList>
    </citation>
    <scope>NUCLEOTIDE SEQUENCE [LARGE SCALE GENOMIC DNA]</scope>
    <source>
        <strain evidence="15">ATCC 6260 / CBS 566 / DSM 6381 / JCM 1539 / NBRC 10279 / NRRL Y-324</strain>
    </source>
</reference>
<evidence type="ECO:0000256" key="11">
    <source>
        <dbReference type="ARBA" id="ARBA00047550"/>
    </source>
</evidence>
<dbReference type="HOGENOM" id="CLU_036590_5_0_1"/>
<comment type="function">
    <text evidence="1">Catalyzes an early step in riboflavin biosynthesis, the NADPH-dependent reduction of the ribose side chain of 2,5-diamino-6-ribosylamino-4(3H)-pyrimidinone 5'-phosphate, yielding 2,5-diamino-6-ribitylamino-4(3H)-pyrimidinone 5'-phosphate.</text>
</comment>
<dbReference type="PANTHER" id="PTHR38011:SF7">
    <property type="entry name" value="2,5-DIAMINO-6-RIBOSYLAMINO-4(3H)-PYRIMIDINONE 5'-PHOSPHATE REDUCTASE"/>
    <property type="match status" value="1"/>
</dbReference>
<dbReference type="STRING" id="294746.A5DHL5"/>
<dbReference type="InterPro" id="IPR024072">
    <property type="entry name" value="DHFR-like_dom_sf"/>
</dbReference>
<dbReference type="InParanoid" id="A5DHL5"/>
<comment type="similarity">
    <text evidence="3">Belongs to the HTP reductase family.</text>
</comment>
<dbReference type="OrthoDB" id="5432at2759"/>
<name>A5DHL5_PICGU</name>
<evidence type="ECO:0000256" key="9">
    <source>
        <dbReference type="ARBA" id="ARBA00030073"/>
    </source>
</evidence>
<gene>
    <name evidence="14" type="ORF">PGUG_02766</name>
</gene>
<organism evidence="14 15">
    <name type="scientific">Meyerozyma guilliermondii (strain ATCC 6260 / CBS 566 / DSM 6381 / JCM 1539 / NBRC 10279 / NRRL Y-324)</name>
    <name type="common">Yeast</name>
    <name type="synonym">Candida guilliermondii</name>
    <dbReference type="NCBI Taxonomy" id="294746"/>
    <lineage>
        <taxon>Eukaryota</taxon>
        <taxon>Fungi</taxon>
        <taxon>Dikarya</taxon>
        <taxon>Ascomycota</taxon>
        <taxon>Saccharomycotina</taxon>
        <taxon>Pichiomycetes</taxon>
        <taxon>Debaryomycetaceae</taxon>
        <taxon>Meyerozyma</taxon>
    </lineage>
</organism>
<dbReference type="AlphaFoldDB" id="A5DHL5"/>
<feature type="domain" description="Bacterial bifunctional deaminase-reductase C-terminal" evidence="13">
    <location>
        <begin position="59"/>
        <end position="254"/>
    </location>
</feature>
<evidence type="ECO:0000256" key="1">
    <source>
        <dbReference type="ARBA" id="ARBA00003555"/>
    </source>
</evidence>
<dbReference type="VEuPathDB" id="FungiDB:PGUG_02766"/>
<accession>A5DHL5</accession>
<evidence type="ECO:0000313" key="15">
    <source>
        <dbReference type="Proteomes" id="UP000001997"/>
    </source>
</evidence>
<evidence type="ECO:0000256" key="12">
    <source>
        <dbReference type="ARBA" id="ARBA00049020"/>
    </source>
</evidence>
<dbReference type="InterPro" id="IPR050765">
    <property type="entry name" value="Riboflavin_Biosynth_HTPR"/>
</dbReference>
<comment type="catalytic activity">
    <reaction evidence="11">
        <text>2,5-diamino-6-(1-D-ribitylamino)pyrimidin-4(3H)-one 5'-phosphate + NAD(+) = 2,5-diamino-6-(1-D-ribosylamino)pyrimidin-4(3H)-one 5'-phosphate + NADH + H(+)</text>
        <dbReference type="Rhea" id="RHEA:27274"/>
        <dbReference type="ChEBI" id="CHEBI:15378"/>
        <dbReference type="ChEBI" id="CHEBI:57540"/>
        <dbReference type="ChEBI" id="CHEBI:57945"/>
        <dbReference type="ChEBI" id="CHEBI:58890"/>
        <dbReference type="ChEBI" id="CHEBI:59545"/>
        <dbReference type="EC" id="1.1.1.302"/>
    </reaction>
</comment>
<evidence type="ECO:0000256" key="2">
    <source>
        <dbReference type="ARBA" id="ARBA00005104"/>
    </source>
</evidence>
<evidence type="ECO:0000313" key="14">
    <source>
        <dbReference type="EMBL" id="EDK38668.2"/>
    </source>
</evidence>
<keyword evidence="7" id="KW-0521">NADP</keyword>
<evidence type="ECO:0000259" key="13">
    <source>
        <dbReference type="Pfam" id="PF01872"/>
    </source>
</evidence>
<dbReference type="EC" id="1.1.1.302" evidence="4"/>
<dbReference type="PANTHER" id="PTHR38011">
    <property type="entry name" value="DIHYDROFOLATE REDUCTASE FAMILY PROTEIN (AFU_ORTHOLOGUE AFUA_8G06820)"/>
    <property type="match status" value="1"/>
</dbReference>
<evidence type="ECO:0000256" key="5">
    <source>
        <dbReference type="ARBA" id="ARBA00015035"/>
    </source>
</evidence>
<dbReference type="eggNOG" id="ENOG502RZWZ">
    <property type="taxonomic scope" value="Eukaryota"/>
</dbReference>
<dbReference type="Proteomes" id="UP000001997">
    <property type="component" value="Unassembled WGS sequence"/>
</dbReference>
<proteinExistence type="inferred from homology"/>
<keyword evidence="8" id="KW-0560">Oxidoreductase</keyword>
<evidence type="ECO:0000256" key="6">
    <source>
        <dbReference type="ARBA" id="ARBA00022619"/>
    </source>
</evidence>
<evidence type="ECO:0000256" key="4">
    <source>
        <dbReference type="ARBA" id="ARBA00012851"/>
    </source>
</evidence>
<dbReference type="RefSeq" id="XP_001485037.2">
    <property type="nucleotide sequence ID" value="XM_001484987.1"/>
</dbReference>
<evidence type="ECO:0000256" key="7">
    <source>
        <dbReference type="ARBA" id="ARBA00022857"/>
    </source>
</evidence>
<evidence type="ECO:0000256" key="8">
    <source>
        <dbReference type="ARBA" id="ARBA00023002"/>
    </source>
</evidence>
<comment type="catalytic activity">
    <reaction evidence="12">
        <text>2,5-diamino-6-(1-D-ribitylamino)pyrimidin-4(3H)-one 5'-phosphate + NADP(+) = 2,5-diamino-6-(1-D-ribosylamino)pyrimidin-4(3H)-one 5'-phosphate + NADPH + H(+)</text>
        <dbReference type="Rhea" id="RHEA:27278"/>
        <dbReference type="ChEBI" id="CHEBI:15378"/>
        <dbReference type="ChEBI" id="CHEBI:57783"/>
        <dbReference type="ChEBI" id="CHEBI:58349"/>
        <dbReference type="ChEBI" id="CHEBI:58890"/>
        <dbReference type="ChEBI" id="CHEBI:59545"/>
        <dbReference type="EC" id="1.1.1.302"/>
    </reaction>
</comment>
<dbReference type="GO" id="GO:0008703">
    <property type="term" value="F:5-amino-6-(5-phosphoribosylamino)uracil reductase activity"/>
    <property type="evidence" value="ECO:0007669"/>
    <property type="project" value="EnsemblFungi"/>
</dbReference>
<dbReference type="GO" id="GO:0009231">
    <property type="term" value="P:riboflavin biosynthetic process"/>
    <property type="evidence" value="ECO:0007669"/>
    <property type="project" value="UniProtKB-KW"/>
</dbReference>
<dbReference type="InterPro" id="IPR002734">
    <property type="entry name" value="RibDG_C"/>
</dbReference>
<protein>
    <recommendedName>
        <fullName evidence="5">2,5-diamino-6-ribosylamino-4(3H)-pyrimidinone 5'-phosphate reductase</fullName>
        <ecNumber evidence="4">1.1.1.302</ecNumber>
    </recommendedName>
    <alternativeName>
        <fullName evidence="10">2,5-diamino-6-(5-phospho-D-ribosylamino)pyrimidin-4(3H)-one reductase</fullName>
    </alternativeName>
    <alternativeName>
        <fullName evidence="9">2,5-diamino-6-ribitylamino-4(3H)-pyrimidinone 5'-phosphate synthase</fullName>
    </alternativeName>
</protein>
<dbReference type="Pfam" id="PF01872">
    <property type="entry name" value="RibD_C"/>
    <property type="match status" value="1"/>
</dbReference>
<dbReference type="Gene3D" id="3.40.430.10">
    <property type="entry name" value="Dihydrofolate Reductase, subunit A"/>
    <property type="match status" value="1"/>
</dbReference>
<dbReference type="GeneID" id="5127408"/>
<evidence type="ECO:0000256" key="3">
    <source>
        <dbReference type="ARBA" id="ARBA00009723"/>
    </source>
</evidence>
<dbReference type="EMBL" id="CH408157">
    <property type="protein sequence ID" value="EDK38668.2"/>
    <property type="molecule type" value="Genomic_DNA"/>
</dbReference>
<sequence length="281" mass="31339">MNSFASIRSSIRTVFIRISDRTNSHFAPIQINPMEPPPSSLLQCIDPYLPQNSTPHKKPFVTLTYAQSLDSRIAAAPGIQTKISGPETKSMTHYIRSKHDAIMVGIGTVLADDPKLNCRHEAGKSPRPVVLDPSGKWDYKSSQLHQLVDQNTDDIKALAPYIIVRDDVDIDTKNEKEVSRQGGKYIRLSLSRNRLQNWHLIFDELDKLSISSVMIEGGAQIINDLLSFQKTEAFIHSLIITIGPVYLGEQGVEVSPPKGVIPTDCTWWTGSDCVMCSRIRT</sequence>